<keyword evidence="5" id="KW-1185">Reference proteome</keyword>
<feature type="transmembrane region" description="Helical" evidence="1">
    <location>
        <begin position="528"/>
        <end position="547"/>
    </location>
</feature>
<dbReference type="InterPro" id="IPR055396">
    <property type="entry name" value="DUF7088"/>
</dbReference>
<protein>
    <submittedName>
        <fullName evidence="4">Gliding motility-associated ABC transporter substrate-binding protein GldG</fullName>
    </submittedName>
</protein>
<keyword evidence="1" id="KW-1133">Transmembrane helix</keyword>
<comment type="caution">
    <text evidence="4">The sequence shown here is derived from an EMBL/GenBank/DDBJ whole genome shotgun (WGS) entry which is preliminary data.</text>
</comment>
<organism evidence="4 5">
    <name type="scientific">Sandaracinomonas limnophila</name>
    <dbReference type="NCBI Taxonomy" id="1862386"/>
    <lineage>
        <taxon>Bacteria</taxon>
        <taxon>Pseudomonadati</taxon>
        <taxon>Bacteroidota</taxon>
        <taxon>Cytophagia</taxon>
        <taxon>Cytophagales</taxon>
        <taxon>Flectobacillaceae</taxon>
        <taxon>Sandaracinomonas</taxon>
    </lineage>
</organism>
<dbReference type="EMBL" id="SACY01000005">
    <property type="protein sequence ID" value="RVU23441.1"/>
    <property type="molecule type" value="Genomic_DNA"/>
</dbReference>
<name>A0A437PMC8_9BACT</name>
<evidence type="ECO:0000313" key="4">
    <source>
        <dbReference type="EMBL" id="RVU23441.1"/>
    </source>
</evidence>
<dbReference type="AlphaFoldDB" id="A0A437PMC8"/>
<evidence type="ECO:0000313" key="5">
    <source>
        <dbReference type="Proteomes" id="UP000282832"/>
    </source>
</evidence>
<gene>
    <name evidence="4" type="primary">gldG</name>
    <name evidence="4" type="ORF">EOJ36_10185</name>
</gene>
<dbReference type="Pfam" id="PF09822">
    <property type="entry name" value="ABC_transp_aux"/>
    <property type="match status" value="1"/>
</dbReference>
<dbReference type="RefSeq" id="WP_127805006.1">
    <property type="nucleotide sequence ID" value="NZ_SACY01000005.1"/>
</dbReference>
<dbReference type="Pfam" id="PF23357">
    <property type="entry name" value="DUF7088"/>
    <property type="match status" value="1"/>
</dbReference>
<proteinExistence type="predicted"/>
<dbReference type="OrthoDB" id="9777219at2"/>
<dbReference type="Proteomes" id="UP000282832">
    <property type="component" value="Unassembled WGS sequence"/>
</dbReference>
<dbReference type="NCBIfam" id="TIGR03521">
    <property type="entry name" value="GldG"/>
    <property type="match status" value="1"/>
</dbReference>
<feature type="domain" description="ABC-type uncharacterised transport system" evidence="2">
    <location>
        <begin position="190"/>
        <end position="490"/>
    </location>
</feature>
<keyword evidence="1" id="KW-0812">Transmembrane</keyword>
<feature type="domain" description="DUF7088" evidence="3">
    <location>
        <begin position="32"/>
        <end position="143"/>
    </location>
</feature>
<dbReference type="InterPro" id="IPR019863">
    <property type="entry name" value="Motility-assoc_ABC-rel_GldG"/>
</dbReference>
<evidence type="ECO:0000256" key="1">
    <source>
        <dbReference type="SAM" id="Phobius"/>
    </source>
</evidence>
<evidence type="ECO:0000259" key="3">
    <source>
        <dbReference type="Pfam" id="PF23357"/>
    </source>
</evidence>
<evidence type="ECO:0000259" key="2">
    <source>
        <dbReference type="Pfam" id="PF09822"/>
    </source>
</evidence>
<keyword evidence="1" id="KW-0472">Membrane</keyword>
<dbReference type="InterPro" id="IPR019196">
    <property type="entry name" value="ABC_transp_unknown"/>
</dbReference>
<sequence length="554" mass="62312">MKSIFLSYKWLILGIICLALSPLLRTKFDLSEEKKFSISTGTKSILDSLKAPIKVKVFLDDENTPGGFKRLHEAIISTLNEFKDYSSQQIEVEQVHIYKDYPTERDRNELAFYLDSLGLPPTNVVNTEDGKKTQIMVFPGIVIEFNQQVVASLLLKGNKLSNPQEILNQSMEGLEFEIIQAIRQLQNPVRKKVGFLLDYSATPAIQQWDLIRNLKKKYDLYPVDLDNSMTLDGLDAICLIQPNKPIPSQNVFKIDQFLVKGGKALFFMDGCRVDTVQNQGLIITPTKTGLEELFFKNGFRINADLVKDAQLCAAIPLVVGNYGDKPNIQLMPWPAFPLLTGNNQNNITRNLDNIYGKFVSSIDTLGNTQLKITPLLHSGKFTQLQKAPATLPFSASGKEFEPSNFKSGEKISAIISEGIFNSIFANRILPNDSLQSIFVEKGNKKAGILLVADGDIPLNSLDPKTNQPLPLGFDVFSQHTFGNKDFILNAFSYLLDDQNALMARSKKIILRPLDKEKIAAEKSFWKTLNLSVPIIFGLFMGFGILFWRKRKYQQ</sequence>
<reference evidence="4 5" key="1">
    <citation type="submission" date="2019-01" db="EMBL/GenBank/DDBJ databases">
        <authorList>
            <person name="Chen W.-M."/>
        </authorList>
    </citation>
    <scope>NUCLEOTIDE SEQUENCE [LARGE SCALE GENOMIC DNA]</scope>
    <source>
        <strain evidence="4 5">FSY-15</strain>
    </source>
</reference>
<accession>A0A437PMC8</accession>